<dbReference type="InterPro" id="IPR027417">
    <property type="entry name" value="P-loop_NTPase"/>
</dbReference>
<evidence type="ECO:0000256" key="3">
    <source>
        <dbReference type="ARBA" id="ARBA00023134"/>
    </source>
</evidence>
<dbReference type="PROSITE" id="PS51421">
    <property type="entry name" value="RAS"/>
    <property type="match status" value="1"/>
</dbReference>
<dbReference type="AlphaFoldDB" id="A0A9X0DCL7"/>
<dbReference type="PANTHER" id="PTHR47980">
    <property type="entry name" value="LD44762P"/>
    <property type="match status" value="1"/>
</dbReference>
<evidence type="ECO:0008006" key="8">
    <source>
        <dbReference type="Google" id="ProtNLM"/>
    </source>
</evidence>
<dbReference type="Proteomes" id="UP001163046">
    <property type="component" value="Unassembled WGS sequence"/>
</dbReference>
<dbReference type="Gene3D" id="3.40.50.300">
    <property type="entry name" value="P-loop containing nucleotide triphosphate hydrolases"/>
    <property type="match status" value="1"/>
</dbReference>
<keyword evidence="4" id="KW-0449">Lipoprotein</keyword>
<dbReference type="Pfam" id="PF00071">
    <property type="entry name" value="Ras"/>
    <property type="match status" value="1"/>
</dbReference>
<feature type="compositionally biased region" description="Basic and acidic residues" evidence="5">
    <location>
        <begin position="170"/>
        <end position="180"/>
    </location>
</feature>
<feature type="region of interest" description="Disordered" evidence="5">
    <location>
        <begin position="75"/>
        <end position="195"/>
    </location>
</feature>
<dbReference type="PROSITE" id="PS51419">
    <property type="entry name" value="RAB"/>
    <property type="match status" value="1"/>
</dbReference>
<keyword evidence="3" id="KW-0342">GTP-binding</keyword>
<evidence type="ECO:0000256" key="4">
    <source>
        <dbReference type="ARBA" id="ARBA00023289"/>
    </source>
</evidence>
<keyword evidence="7" id="KW-1185">Reference proteome</keyword>
<evidence type="ECO:0000256" key="5">
    <source>
        <dbReference type="SAM" id="MobiDB-lite"/>
    </source>
</evidence>
<keyword evidence="2" id="KW-0547">Nucleotide-binding</keyword>
<dbReference type="EMBL" id="MU825397">
    <property type="protein sequence ID" value="KAJ7393838.1"/>
    <property type="molecule type" value="Genomic_DNA"/>
</dbReference>
<evidence type="ECO:0000256" key="1">
    <source>
        <dbReference type="ARBA" id="ARBA00006270"/>
    </source>
</evidence>
<dbReference type="SMART" id="SM00175">
    <property type="entry name" value="RAB"/>
    <property type="match status" value="1"/>
</dbReference>
<reference evidence="6" key="1">
    <citation type="submission" date="2023-01" db="EMBL/GenBank/DDBJ databases">
        <title>Genome assembly of the deep-sea coral Lophelia pertusa.</title>
        <authorList>
            <person name="Herrera S."/>
            <person name="Cordes E."/>
        </authorList>
    </citation>
    <scope>NUCLEOTIDE SEQUENCE</scope>
    <source>
        <strain evidence="6">USNM1676648</strain>
        <tissue evidence="6">Polyp</tissue>
    </source>
</reference>
<evidence type="ECO:0000313" key="6">
    <source>
        <dbReference type="EMBL" id="KAJ7393838.1"/>
    </source>
</evidence>
<dbReference type="InterPro" id="IPR050305">
    <property type="entry name" value="Small_GTPase_Rab"/>
</dbReference>
<dbReference type="InterPro" id="IPR011029">
    <property type="entry name" value="DEATH-like_dom_sf"/>
</dbReference>
<name>A0A9X0DCL7_9CNID</name>
<comment type="caution">
    <text evidence="6">The sequence shown here is derived from an EMBL/GenBank/DDBJ whole genome shotgun (WGS) entry which is preliminary data.</text>
</comment>
<comment type="similarity">
    <text evidence="1">Belongs to the small GTPase superfamily. Rab family.</text>
</comment>
<protein>
    <recommendedName>
        <fullName evidence="8">Death domain-containing protein</fullName>
    </recommendedName>
</protein>
<dbReference type="Gene3D" id="1.10.533.10">
    <property type="entry name" value="Death Domain, Fas"/>
    <property type="match status" value="1"/>
</dbReference>
<evidence type="ECO:0000256" key="2">
    <source>
        <dbReference type="ARBA" id="ARBA00022741"/>
    </source>
</evidence>
<dbReference type="GO" id="GO:0003924">
    <property type="term" value="F:GTPase activity"/>
    <property type="evidence" value="ECO:0007669"/>
    <property type="project" value="InterPro"/>
</dbReference>
<dbReference type="SUPFAM" id="SSF52540">
    <property type="entry name" value="P-loop containing nucleoside triphosphate hydrolases"/>
    <property type="match status" value="1"/>
</dbReference>
<evidence type="ECO:0000313" key="7">
    <source>
        <dbReference type="Proteomes" id="UP001163046"/>
    </source>
</evidence>
<organism evidence="6 7">
    <name type="scientific">Desmophyllum pertusum</name>
    <dbReference type="NCBI Taxonomy" id="174260"/>
    <lineage>
        <taxon>Eukaryota</taxon>
        <taxon>Metazoa</taxon>
        <taxon>Cnidaria</taxon>
        <taxon>Anthozoa</taxon>
        <taxon>Hexacorallia</taxon>
        <taxon>Scleractinia</taxon>
        <taxon>Caryophylliina</taxon>
        <taxon>Caryophylliidae</taxon>
        <taxon>Desmophyllum</taxon>
    </lineage>
</organism>
<dbReference type="OrthoDB" id="5982357at2759"/>
<gene>
    <name evidence="6" type="ORF">OS493_003505</name>
</gene>
<accession>A0A9X0DCL7</accession>
<keyword evidence="4" id="KW-0636">Prenylation</keyword>
<feature type="compositionally biased region" description="Polar residues" evidence="5">
    <location>
        <begin position="113"/>
        <end position="127"/>
    </location>
</feature>
<sequence length="398" mass="44254">MLIQYAPSDVVTMLIGTKCDIEDRRMVSRDLAAQFAEEHGMKFMEVSAEENINVEEEKSSLQASSQKQRKGFFSSVREFVGNLGRKSEQTNSQPPSSSPPPSSNHVKQEPKQSKGSSTPSFANSSENQEPKERALEPVQSGSILLDFGDSPESSHGFPSKFPKTPNASDSDSKPPDEPREYVSNPSELDQEDASKVPEEIATLVERLLHEKITDDGRLLPFVEVHEETREEKTLALPSAVQEALLSQSCHPQDVVVRLQEDLQLEQASLANPEPEAKRMIRCLARRAKCSNRLDVVKHLREVTPAGTTGPLLHENLDVQNIPLQQSRDLSVNLCGGDEWMTVAERLGLTPAEIRFLGRRHNNPFEAALGHSRNQQYLNVGQLYDVLVECGLPKFADLL</sequence>
<proteinExistence type="inferred from homology"/>
<dbReference type="SUPFAM" id="SSF47986">
    <property type="entry name" value="DEATH domain"/>
    <property type="match status" value="1"/>
</dbReference>
<dbReference type="InterPro" id="IPR001806">
    <property type="entry name" value="Small_GTPase"/>
</dbReference>
<dbReference type="GO" id="GO:0005525">
    <property type="term" value="F:GTP binding"/>
    <property type="evidence" value="ECO:0007669"/>
    <property type="project" value="UniProtKB-KW"/>
</dbReference>